<feature type="transmembrane region" description="Helical" evidence="1">
    <location>
        <begin position="6"/>
        <end position="23"/>
    </location>
</feature>
<accession>A0A135WK86</accession>
<evidence type="ECO:0000313" key="2">
    <source>
        <dbReference type="EMBL" id="KXH85317.1"/>
    </source>
</evidence>
<name>A0A135WK86_9FLAO</name>
<keyword evidence="1" id="KW-1133">Transmembrane helix</keyword>
<comment type="caution">
    <text evidence="2">The sequence shown here is derived from an EMBL/GenBank/DDBJ whole genome shotgun (WGS) entry which is preliminary data.</text>
</comment>
<reference evidence="3 5" key="4">
    <citation type="submission" date="2024-12" db="EMBL/GenBank/DDBJ databases">
        <title>Draft genome sequence of Chryseobacterium kwangjuense AG447.</title>
        <authorList>
            <person name="Cheptsov V.S."/>
            <person name="Belov A."/>
            <person name="Zavarzina A.G."/>
        </authorList>
    </citation>
    <scope>NUCLEOTIDE SEQUENCE [LARGE SCALE GENOMIC DNA]</scope>
    <source>
        <strain evidence="3 5">AG447</strain>
    </source>
</reference>
<gene>
    <name evidence="3" type="ORF">ACKW6Q_00255</name>
    <name evidence="2" type="ORF">AU378_06085</name>
</gene>
<keyword evidence="1" id="KW-0812">Transmembrane</keyword>
<dbReference type="Proteomes" id="UP000070513">
    <property type="component" value="Unassembled WGS sequence"/>
</dbReference>
<reference evidence="2" key="2">
    <citation type="submission" date="2015-12" db="EMBL/GenBank/DDBJ databases">
        <authorList>
            <person name="Shamseldin A."/>
            <person name="Moawad H."/>
            <person name="Abd El-Rahim W.M."/>
            <person name="Sadowsky M.J."/>
        </authorList>
    </citation>
    <scope>NUCLEOTIDE SEQUENCE</scope>
    <source>
        <strain evidence="2">KJ1R5</strain>
    </source>
</reference>
<dbReference type="AlphaFoldDB" id="A0A135WK86"/>
<dbReference type="RefSeq" id="WP_062649033.1">
    <property type="nucleotide sequence ID" value="NZ_JBJXVJ010000001.1"/>
</dbReference>
<organism evidence="2 4">
    <name type="scientific">Chryseobacterium kwangjuense</name>
    <dbReference type="NCBI Taxonomy" id="267125"/>
    <lineage>
        <taxon>Bacteria</taxon>
        <taxon>Pseudomonadati</taxon>
        <taxon>Bacteroidota</taxon>
        <taxon>Flavobacteriia</taxon>
        <taxon>Flavobacteriales</taxon>
        <taxon>Weeksellaceae</taxon>
        <taxon>Chryseobacterium group</taxon>
        <taxon>Chryseobacterium</taxon>
    </lineage>
</organism>
<reference evidence="2 4" key="3">
    <citation type="journal article" date="2016" name="Genome Announc.">
        <title>Draft Genome Sequence of a Biocontrol Rhizobacterium, Chryseobacterium kwangjuense Strain KJ1R5, Isolated from Pepper (Capsicum annuum).</title>
        <authorList>
            <person name="Jeong J.J."/>
            <person name="Park H."/>
            <person name="Park B.H."/>
            <person name="Mannaa M."/>
            <person name="Sang M.K."/>
            <person name="Choi I.G."/>
            <person name="Kim K.D."/>
        </authorList>
    </citation>
    <scope>NUCLEOTIDE SEQUENCE [LARGE SCALE GENOMIC DNA]</scope>
    <source>
        <strain evidence="2 4">KJ1R5</strain>
    </source>
</reference>
<keyword evidence="1" id="KW-0472">Membrane</keyword>
<dbReference type="EMBL" id="JBJXVJ010000001">
    <property type="protein sequence ID" value="MFN1215389.1"/>
    <property type="molecule type" value="Genomic_DNA"/>
</dbReference>
<dbReference type="EMBL" id="LPUR01000001">
    <property type="protein sequence ID" value="KXH85317.1"/>
    <property type="molecule type" value="Genomic_DNA"/>
</dbReference>
<evidence type="ECO:0000313" key="5">
    <source>
        <dbReference type="Proteomes" id="UP001634154"/>
    </source>
</evidence>
<protein>
    <submittedName>
        <fullName evidence="2">Uncharacterized protein</fullName>
    </submittedName>
</protein>
<proteinExistence type="predicted"/>
<evidence type="ECO:0000313" key="4">
    <source>
        <dbReference type="Proteomes" id="UP000070513"/>
    </source>
</evidence>
<evidence type="ECO:0000256" key="1">
    <source>
        <dbReference type="SAM" id="Phobius"/>
    </source>
</evidence>
<sequence>MKLKHYILILIPVLSVVFYFLVFKLNSVTKSEFDFPNQANDKIINMFNIQIEQQINDHTQSEMHPGYIPESRQNTINYLKSIKSIESYARYGVTSKQARNYLELNITFNNGSVAEKVYTGYLCSGYLSPCLLMKVEMKDGNAVQVFTNGQEKKGSPDWIVNDLTLLIEKAISYDITRNRNDYFAPSKTQQDFDKEWEDQK</sequence>
<dbReference type="OrthoDB" id="1251819at2"/>
<dbReference type="Proteomes" id="UP001634154">
    <property type="component" value="Unassembled WGS sequence"/>
</dbReference>
<evidence type="ECO:0000313" key="3">
    <source>
        <dbReference type="EMBL" id="MFN1215389.1"/>
    </source>
</evidence>
<keyword evidence="5" id="KW-1185">Reference proteome</keyword>
<reference evidence="4" key="1">
    <citation type="submission" date="2015-12" db="EMBL/GenBank/DDBJ databases">
        <title>Genome sequence of a biocontrol rhizobacterium Chryseobacterium kwangjuense strain KJ1R5 isolated from pepper (Capsicum annuum L.).</title>
        <authorList>
            <person name="Jeong J.-J."/>
            <person name="Park H."/>
            <person name="Mannaa M."/>
            <person name="Sang M.K."/>
            <person name="Choi I.-G."/>
            <person name="Kim K.D."/>
        </authorList>
    </citation>
    <scope>NUCLEOTIDE SEQUENCE [LARGE SCALE GENOMIC DNA]</scope>
    <source>
        <strain evidence="4">KJ1R5</strain>
    </source>
</reference>